<feature type="transmembrane region" description="Helical" evidence="6">
    <location>
        <begin position="216"/>
        <end position="236"/>
    </location>
</feature>
<reference evidence="8 9" key="1">
    <citation type="journal article" date="2008" name="BMC Genomics">
        <title>The missing link: Bordetella petrii is endowed with both the metabolic versatility of environmental bacteria and virulence traits of pathogenic Bordetellae.</title>
        <authorList>
            <person name="Gross R."/>
            <person name="Guzman C.A."/>
            <person name="Sebaihia M."/>
            <person name="Martins Dos Santos V.A."/>
            <person name="Pieper D.H."/>
            <person name="Koebnik R."/>
            <person name="Lechner M."/>
            <person name="Bartels D."/>
            <person name="Buhrmester J."/>
            <person name="Choudhuri J.V."/>
            <person name="Ebensen T."/>
            <person name="Gaigalat L."/>
            <person name="Herrmann S."/>
            <person name="Khachane A.N."/>
            <person name="Larisch C."/>
            <person name="Link S."/>
            <person name="Linke B."/>
            <person name="Meyer F."/>
            <person name="Mormann S."/>
            <person name="Nakunst D."/>
            <person name="Rueckert C."/>
            <person name="Schneiker-Bekel S."/>
            <person name="Schulze K."/>
            <person name="Vorhoelter F.J."/>
            <person name="Yevsa T."/>
            <person name="Engle J.T."/>
            <person name="Goldman W.E."/>
            <person name="Puehler A."/>
            <person name="Goebel U.B."/>
            <person name="Goesmann A."/>
            <person name="Bloecker H."/>
            <person name="Kaiser O."/>
            <person name="Martinez-Arias R."/>
        </authorList>
    </citation>
    <scope>NUCLEOTIDE SEQUENCE [LARGE SCALE GENOMIC DNA]</scope>
    <source>
        <strain evidence="9">ATCC BAA-461 / DSM 12804 / CCUG 43448 / CIP 107267 / Se-1111R</strain>
    </source>
</reference>
<dbReference type="PANTHER" id="PTHR43124">
    <property type="entry name" value="PURINE EFFLUX PUMP PBUE"/>
    <property type="match status" value="1"/>
</dbReference>
<keyword evidence="5 6" id="KW-0472">Membrane</keyword>
<comment type="subcellular location">
    <subcellularLocation>
        <location evidence="1">Cell membrane</location>
        <topology evidence="1">Multi-pass membrane protein</topology>
    </subcellularLocation>
</comment>
<organism evidence="8 9">
    <name type="scientific">Bordetella petrii (strain ATCC BAA-461 / DSM 12804 / CCUG 43448 / CIP 107267 / Se-1111R)</name>
    <dbReference type="NCBI Taxonomy" id="340100"/>
    <lineage>
        <taxon>Bacteria</taxon>
        <taxon>Pseudomonadati</taxon>
        <taxon>Pseudomonadota</taxon>
        <taxon>Betaproteobacteria</taxon>
        <taxon>Burkholderiales</taxon>
        <taxon>Alcaligenaceae</taxon>
        <taxon>Bordetella</taxon>
    </lineage>
</organism>
<feature type="transmembrane region" description="Helical" evidence="6">
    <location>
        <begin position="331"/>
        <end position="348"/>
    </location>
</feature>
<keyword evidence="3 6" id="KW-0812">Transmembrane</keyword>
<feature type="transmembrane region" description="Helical" evidence="6">
    <location>
        <begin position="12"/>
        <end position="30"/>
    </location>
</feature>
<feature type="domain" description="Major facilitator superfamily (MFS) profile" evidence="7">
    <location>
        <begin position="15"/>
        <end position="396"/>
    </location>
</feature>
<feature type="transmembrane region" description="Helical" evidence="6">
    <location>
        <begin position="169"/>
        <end position="188"/>
    </location>
</feature>
<dbReference type="CDD" id="cd06174">
    <property type="entry name" value="MFS"/>
    <property type="match status" value="1"/>
</dbReference>
<dbReference type="InterPro" id="IPR011701">
    <property type="entry name" value="MFS"/>
</dbReference>
<accession>A9I5B5</accession>
<dbReference type="Proteomes" id="UP000001225">
    <property type="component" value="Chromosome"/>
</dbReference>
<evidence type="ECO:0000313" key="8">
    <source>
        <dbReference type="EMBL" id="CAP41082.1"/>
    </source>
</evidence>
<dbReference type="STRING" id="94624.Bpet0750"/>
<dbReference type="GO" id="GO:0005886">
    <property type="term" value="C:plasma membrane"/>
    <property type="evidence" value="ECO:0007669"/>
    <property type="project" value="UniProtKB-SubCell"/>
</dbReference>
<dbReference type="eggNOG" id="COG2814">
    <property type="taxonomic scope" value="Bacteria"/>
</dbReference>
<keyword evidence="4 6" id="KW-1133">Transmembrane helix</keyword>
<dbReference type="PANTHER" id="PTHR43124:SF3">
    <property type="entry name" value="CHLORAMPHENICOL EFFLUX PUMP RV0191"/>
    <property type="match status" value="1"/>
</dbReference>
<dbReference type="GO" id="GO:0022857">
    <property type="term" value="F:transmembrane transporter activity"/>
    <property type="evidence" value="ECO:0007669"/>
    <property type="project" value="InterPro"/>
</dbReference>
<name>A9I5B5_BORPD</name>
<dbReference type="EMBL" id="AM902716">
    <property type="protein sequence ID" value="CAP41082.1"/>
    <property type="molecule type" value="Genomic_DNA"/>
</dbReference>
<evidence type="ECO:0000313" key="9">
    <source>
        <dbReference type="Proteomes" id="UP000001225"/>
    </source>
</evidence>
<evidence type="ECO:0000256" key="1">
    <source>
        <dbReference type="ARBA" id="ARBA00004651"/>
    </source>
</evidence>
<evidence type="ECO:0000256" key="3">
    <source>
        <dbReference type="ARBA" id="ARBA00022692"/>
    </source>
</evidence>
<feature type="transmembrane region" description="Helical" evidence="6">
    <location>
        <begin position="110"/>
        <end position="128"/>
    </location>
</feature>
<evidence type="ECO:0000256" key="5">
    <source>
        <dbReference type="ARBA" id="ARBA00023136"/>
    </source>
</evidence>
<feature type="transmembrane region" description="Helical" evidence="6">
    <location>
        <begin position="248"/>
        <end position="269"/>
    </location>
</feature>
<dbReference type="AlphaFoldDB" id="A9I5B5"/>
<sequence length="401" mass="40210">MTPAPASNFRTRWAAVAIVVGCGVVAAMQVGKAAIAGPMLQSDLGLNLDALGWLTGIFAVLGVAGGIPAGVVIGSVGGRRALVGGLLATAVGAAVGAASPVYGWLLASRVIEGAGFLFITVAGPAVLQRQDMVRADRRDLAFALWSCFMPAGMAIAMLVGPLLGGWRSLWWACCGLVVAAAVAVLATVPGDGPRAPLGWRAARRDAARVARARNPLLLAAVFACYSLMFIAVFSFLPELLMERMQASWRTAGLLSALACAVNILGNLAAGHLLARGVARPLVLCTASVAMGAAALGIFLPLLPDAGVFLLCVVFSAVGGLIPATLLSSAPLAAPAAALTPIVVGLVMQGNNLGQIVGPIAMGGAIDAYGWHAAAWVVAAAALLAAASAAALPGAPIRAPAK</sequence>
<evidence type="ECO:0000259" key="7">
    <source>
        <dbReference type="PROSITE" id="PS50850"/>
    </source>
</evidence>
<gene>
    <name evidence="8" type="ordered locus">Bpet0750</name>
</gene>
<feature type="transmembrane region" description="Helical" evidence="6">
    <location>
        <begin position="50"/>
        <end position="74"/>
    </location>
</feature>
<proteinExistence type="predicted"/>
<feature type="transmembrane region" description="Helical" evidence="6">
    <location>
        <begin position="140"/>
        <end position="163"/>
    </location>
</feature>
<evidence type="ECO:0000256" key="4">
    <source>
        <dbReference type="ARBA" id="ARBA00022989"/>
    </source>
</evidence>
<dbReference type="Gene3D" id="1.20.1250.20">
    <property type="entry name" value="MFS general substrate transporter like domains"/>
    <property type="match status" value="1"/>
</dbReference>
<feature type="transmembrane region" description="Helical" evidence="6">
    <location>
        <begin position="281"/>
        <end position="301"/>
    </location>
</feature>
<evidence type="ECO:0000256" key="6">
    <source>
        <dbReference type="SAM" id="Phobius"/>
    </source>
</evidence>
<dbReference type="KEGG" id="bpt:Bpet0750"/>
<dbReference type="InterPro" id="IPR050189">
    <property type="entry name" value="MFS_Efflux_Transporters"/>
</dbReference>
<dbReference type="SUPFAM" id="SSF103473">
    <property type="entry name" value="MFS general substrate transporter"/>
    <property type="match status" value="1"/>
</dbReference>
<dbReference type="Pfam" id="PF07690">
    <property type="entry name" value="MFS_1"/>
    <property type="match status" value="1"/>
</dbReference>
<dbReference type="PROSITE" id="PS50850">
    <property type="entry name" value="MFS"/>
    <property type="match status" value="1"/>
</dbReference>
<keyword evidence="2" id="KW-1003">Cell membrane</keyword>
<protein>
    <submittedName>
        <fullName evidence="8">Integral membrane protein</fullName>
    </submittedName>
</protein>
<feature type="transmembrane region" description="Helical" evidence="6">
    <location>
        <begin position="81"/>
        <end position="104"/>
    </location>
</feature>
<evidence type="ECO:0000256" key="2">
    <source>
        <dbReference type="ARBA" id="ARBA00022475"/>
    </source>
</evidence>
<dbReference type="InterPro" id="IPR020846">
    <property type="entry name" value="MFS_dom"/>
</dbReference>
<keyword evidence="9" id="KW-1185">Reference proteome</keyword>
<dbReference type="InterPro" id="IPR036259">
    <property type="entry name" value="MFS_trans_sf"/>
</dbReference>
<feature type="transmembrane region" description="Helical" evidence="6">
    <location>
        <begin position="368"/>
        <end position="391"/>
    </location>
</feature>
<feature type="transmembrane region" description="Helical" evidence="6">
    <location>
        <begin position="307"/>
        <end position="326"/>
    </location>
</feature>